<keyword evidence="5 11" id="KW-0547">Nucleotide-binding</keyword>
<dbReference type="InterPro" id="IPR003960">
    <property type="entry name" value="ATPase_AAA_CS"/>
</dbReference>
<dbReference type="SUPFAM" id="SSF140990">
    <property type="entry name" value="FtsH protease domain-like"/>
    <property type="match status" value="1"/>
</dbReference>
<dbReference type="HAMAP" id="MF_01458">
    <property type="entry name" value="FtsH"/>
    <property type="match status" value="1"/>
</dbReference>
<gene>
    <name evidence="11 15" type="primary">ftsH</name>
    <name evidence="15" type="ORF">GCM10022377_19080</name>
</gene>
<dbReference type="NCBIfam" id="TIGR01241">
    <property type="entry name" value="FtsH_fam"/>
    <property type="match status" value="1"/>
</dbReference>
<dbReference type="Gene3D" id="1.20.58.760">
    <property type="entry name" value="Peptidase M41"/>
    <property type="match status" value="1"/>
</dbReference>
<feature type="domain" description="AAA+ ATPase" evidence="14">
    <location>
        <begin position="199"/>
        <end position="338"/>
    </location>
</feature>
<comment type="subcellular location">
    <subcellularLocation>
        <location evidence="11">Cell membrane</location>
        <topology evidence="11">Multi-pass membrane protein</topology>
        <orientation evidence="11">Cytoplasmic side</orientation>
    </subcellularLocation>
    <subcellularLocation>
        <location evidence="1">Membrane</location>
    </subcellularLocation>
</comment>
<comment type="similarity">
    <text evidence="11">In the central section; belongs to the AAA ATPase family.</text>
</comment>
<comment type="cofactor">
    <cofactor evidence="11">
        <name>Zn(2+)</name>
        <dbReference type="ChEBI" id="CHEBI:29105"/>
    </cofactor>
    <text evidence="11">Binds 1 zinc ion per subunit.</text>
</comment>
<dbReference type="InterPro" id="IPR000642">
    <property type="entry name" value="Peptidase_M41"/>
</dbReference>
<evidence type="ECO:0000256" key="5">
    <source>
        <dbReference type="ARBA" id="ARBA00022741"/>
    </source>
</evidence>
<dbReference type="SUPFAM" id="SSF52540">
    <property type="entry name" value="P-loop containing nucleoside triphosphate hydrolases"/>
    <property type="match status" value="1"/>
</dbReference>
<feature type="transmembrane region" description="Helical" evidence="11">
    <location>
        <begin position="114"/>
        <end position="135"/>
    </location>
</feature>
<evidence type="ECO:0000256" key="10">
    <source>
        <dbReference type="ARBA" id="ARBA00023136"/>
    </source>
</evidence>
<dbReference type="SMART" id="SM00382">
    <property type="entry name" value="AAA"/>
    <property type="match status" value="1"/>
</dbReference>
<evidence type="ECO:0000256" key="2">
    <source>
        <dbReference type="ARBA" id="ARBA00010044"/>
    </source>
</evidence>
<comment type="similarity">
    <text evidence="12">Belongs to the AAA ATPase family.</text>
</comment>
<evidence type="ECO:0000259" key="14">
    <source>
        <dbReference type="SMART" id="SM00382"/>
    </source>
</evidence>
<dbReference type="Gene3D" id="1.10.8.60">
    <property type="match status" value="1"/>
</dbReference>
<dbReference type="Pfam" id="PF17862">
    <property type="entry name" value="AAA_lid_3"/>
    <property type="match status" value="1"/>
</dbReference>
<dbReference type="InterPro" id="IPR037219">
    <property type="entry name" value="Peptidase_M41-like"/>
</dbReference>
<evidence type="ECO:0000256" key="1">
    <source>
        <dbReference type="ARBA" id="ARBA00004370"/>
    </source>
</evidence>
<dbReference type="InterPro" id="IPR003959">
    <property type="entry name" value="ATPase_AAA_core"/>
</dbReference>
<keyword evidence="9 11" id="KW-0482">Metalloprotease</keyword>
<feature type="binding site" evidence="11">
    <location>
        <position position="429"/>
    </location>
    <ligand>
        <name>Zn(2+)</name>
        <dbReference type="ChEBI" id="CHEBI:29105"/>
        <note>catalytic</note>
    </ligand>
</feature>
<evidence type="ECO:0000256" key="4">
    <source>
        <dbReference type="ARBA" id="ARBA00022723"/>
    </source>
</evidence>
<feature type="region of interest" description="Disordered" evidence="13">
    <location>
        <begin position="621"/>
        <end position="694"/>
    </location>
</feature>
<feature type="active site" evidence="11">
    <location>
        <position position="430"/>
    </location>
</feature>
<keyword evidence="11" id="KW-1003">Cell membrane</keyword>
<evidence type="ECO:0000256" key="13">
    <source>
        <dbReference type="SAM" id="MobiDB-lite"/>
    </source>
</evidence>
<comment type="function">
    <text evidence="11">Acts as a processive, ATP-dependent zinc metallopeptidase for both cytoplasmic and membrane proteins. Plays a role in the quality control of integral membrane proteins.</text>
</comment>
<reference evidence="16" key="1">
    <citation type="journal article" date="2019" name="Int. J. Syst. Evol. Microbiol.">
        <title>The Global Catalogue of Microorganisms (GCM) 10K type strain sequencing project: providing services to taxonomists for standard genome sequencing and annotation.</title>
        <authorList>
            <consortium name="The Broad Institute Genomics Platform"/>
            <consortium name="The Broad Institute Genome Sequencing Center for Infectious Disease"/>
            <person name="Wu L."/>
            <person name="Ma J."/>
        </authorList>
    </citation>
    <scope>NUCLEOTIDE SEQUENCE [LARGE SCALE GENOMIC DNA]</scope>
    <source>
        <strain evidence="16">JCM 16961</strain>
    </source>
</reference>
<protein>
    <recommendedName>
        <fullName evidence="11">ATP-dependent zinc metalloprotease FtsH</fullName>
        <ecNumber evidence="11">3.4.24.-</ecNumber>
    </recommendedName>
</protein>
<feature type="transmembrane region" description="Helical" evidence="11">
    <location>
        <begin position="7"/>
        <end position="28"/>
    </location>
</feature>
<dbReference type="PROSITE" id="PS00674">
    <property type="entry name" value="AAA"/>
    <property type="match status" value="1"/>
</dbReference>
<evidence type="ECO:0000256" key="8">
    <source>
        <dbReference type="ARBA" id="ARBA00022840"/>
    </source>
</evidence>
<dbReference type="InterPro" id="IPR005936">
    <property type="entry name" value="FtsH"/>
</dbReference>
<evidence type="ECO:0000256" key="7">
    <source>
        <dbReference type="ARBA" id="ARBA00022833"/>
    </source>
</evidence>
<evidence type="ECO:0000256" key="3">
    <source>
        <dbReference type="ARBA" id="ARBA00022670"/>
    </source>
</evidence>
<evidence type="ECO:0000256" key="12">
    <source>
        <dbReference type="RuleBase" id="RU003651"/>
    </source>
</evidence>
<dbReference type="InterPro" id="IPR027417">
    <property type="entry name" value="P-loop_NTPase"/>
</dbReference>
<accession>A0ABP7DM02</accession>
<evidence type="ECO:0000313" key="15">
    <source>
        <dbReference type="EMBL" id="GAA3705588.1"/>
    </source>
</evidence>
<dbReference type="GO" id="GO:0008237">
    <property type="term" value="F:metallopeptidase activity"/>
    <property type="evidence" value="ECO:0007669"/>
    <property type="project" value="UniProtKB-KW"/>
</dbReference>
<dbReference type="PANTHER" id="PTHR23076">
    <property type="entry name" value="METALLOPROTEASE M41 FTSH"/>
    <property type="match status" value="1"/>
</dbReference>
<evidence type="ECO:0000256" key="9">
    <source>
        <dbReference type="ARBA" id="ARBA00023049"/>
    </source>
</evidence>
<comment type="subunit">
    <text evidence="11">Homohexamer.</text>
</comment>
<dbReference type="InterPro" id="IPR003593">
    <property type="entry name" value="AAA+_ATPase"/>
</dbReference>
<organism evidence="15 16">
    <name type="scientific">Zhihengliuella alba</name>
    <dbReference type="NCBI Taxonomy" id="547018"/>
    <lineage>
        <taxon>Bacteria</taxon>
        <taxon>Bacillati</taxon>
        <taxon>Actinomycetota</taxon>
        <taxon>Actinomycetes</taxon>
        <taxon>Micrococcales</taxon>
        <taxon>Micrococcaceae</taxon>
        <taxon>Zhihengliuella</taxon>
    </lineage>
</organism>
<comment type="caution">
    <text evidence="15">The sequence shown here is derived from an EMBL/GenBank/DDBJ whole genome shotgun (WGS) entry which is preliminary data.</text>
</comment>
<keyword evidence="8 11" id="KW-0067">ATP-binding</keyword>
<dbReference type="EMBL" id="BAABCJ010000005">
    <property type="protein sequence ID" value="GAA3705588.1"/>
    <property type="molecule type" value="Genomic_DNA"/>
</dbReference>
<comment type="similarity">
    <text evidence="2 11">In the C-terminal section; belongs to the peptidase M41 family.</text>
</comment>
<dbReference type="PANTHER" id="PTHR23076:SF97">
    <property type="entry name" value="ATP-DEPENDENT ZINC METALLOPROTEASE YME1L1"/>
    <property type="match status" value="1"/>
</dbReference>
<keyword evidence="3 11" id="KW-0645">Protease</keyword>
<feature type="compositionally biased region" description="Basic and acidic residues" evidence="13">
    <location>
        <begin position="634"/>
        <end position="648"/>
    </location>
</feature>
<keyword evidence="4 11" id="KW-0479">Metal-binding</keyword>
<feature type="binding site" evidence="11">
    <location>
        <begin position="207"/>
        <end position="214"/>
    </location>
    <ligand>
        <name>ATP</name>
        <dbReference type="ChEBI" id="CHEBI:30616"/>
    </ligand>
</feature>
<dbReference type="Gene3D" id="3.40.50.300">
    <property type="entry name" value="P-loop containing nucleotide triphosphate hydrolases"/>
    <property type="match status" value="1"/>
</dbReference>
<keyword evidence="7 11" id="KW-0862">Zinc</keyword>
<keyword evidence="16" id="KW-1185">Reference proteome</keyword>
<name>A0ABP7DM02_9MICC</name>
<keyword evidence="6 11" id="KW-0378">Hydrolase</keyword>
<evidence type="ECO:0000256" key="11">
    <source>
        <dbReference type="HAMAP-Rule" id="MF_01458"/>
    </source>
</evidence>
<keyword evidence="10 11" id="KW-0472">Membrane</keyword>
<evidence type="ECO:0000313" key="16">
    <source>
        <dbReference type="Proteomes" id="UP001501536"/>
    </source>
</evidence>
<sequence>MNVKKIFNSWVIWVLIGAAALIIFLPTLTAGNAGRVDTSVGLELLDDNKAYEAQIFDGDQRVDLKLRESLKVDGVDMGTDISFYYSQARAEDVVGAIDRADLDSFTDQPVQENWFLSMLGLLIPFILIALLFWFLMSRASGGGGKVMQFGKSKAKLITKDMPQVTFVDVAGAEEAVEELHEIKEFLEEPGKFQAVGAKIPKGVLLYGPPGTGKTLLAKAVAGEAGVPFYSISGSDFVEMFVGVGASRVRDLFEQAKNNAPAIIFVDEIDAVGRHRGAGIGGGNDEREQTLNQLLVEMDGFDAKTNVILIAATNRPDVLDPALLRPGRFDRQIPVEAPDLAGREQILQVHAKGKPMADNVDLKGVAKKTPGYTGADLANVLNEAALLTARSNAQLIDDRALDEAIDRVMAGPQKRTRLMKEHERKVTAYHEGGHALVAAAMNHSAPVTKITILPRGRALGYTMVVPEDDKYSITRNELLDQLAYAMGGRVAEEIVFHDPSTGASNDIEKATATARKMVTQYGMSERIGSVKLGSGGGEPFLGRDAGHDRDYSENVAAVVDQEVRVLIDSAHDEAYQVLLQNRHVLDRLALALLEHETLNQKEIAEIFADLVKLPARPLWLSKDTRPIGEHGPVMSHKERREAAEGKSPDEYSEGIGDVTDVPEDSQPGSRTGAGRPGTDPANPGGIPGGAEQQDG</sequence>
<dbReference type="Pfam" id="PF01434">
    <property type="entry name" value="Peptidase_M41"/>
    <property type="match status" value="1"/>
</dbReference>
<dbReference type="RefSeq" id="WP_344883575.1">
    <property type="nucleotide sequence ID" value="NZ_BAABCJ010000005.1"/>
</dbReference>
<evidence type="ECO:0000256" key="6">
    <source>
        <dbReference type="ARBA" id="ARBA00022801"/>
    </source>
</evidence>
<feature type="binding site" evidence="11">
    <location>
        <position position="433"/>
    </location>
    <ligand>
        <name>Zn(2+)</name>
        <dbReference type="ChEBI" id="CHEBI:29105"/>
        <note>catalytic</note>
    </ligand>
</feature>
<dbReference type="EC" id="3.4.24.-" evidence="11"/>
<dbReference type="Proteomes" id="UP001501536">
    <property type="component" value="Unassembled WGS sequence"/>
</dbReference>
<proteinExistence type="inferred from homology"/>
<keyword evidence="11" id="KW-0812">Transmembrane</keyword>
<dbReference type="InterPro" id="IPR041569">
    <property type="entry name" value="AAA_lid_3"/>
</dbReference>
<feature type="binding site" evidence="11">
    <location>
        <position position="505"/>
    </location>
    <ligand>
        <name>Zn(2+)</name>
        <dbReference type="ChEBI" id="CHEBI:29105"/>
        <note>catalytic</note>
    </ligand>
</feature>
<dbReference type="CDD" id="cd19501">
    <property type="entry name" value="RecA-like_FtsH"/>
    <property type="match status" value="1"/>
</dbReference>
<keyword evidence="11" id="KW-1133">Transmembrane helix</keyword>
<dbReference type="Pfam" id="PF00004">
    <property type="entry name" value="AAA"/>
    <property type="match status" value="1"/>
</dbReference>